<evidence type="ECO:0000313" key="1">
    <source>
        <dbReference type="EMBL" id="KAJ1185307.1"/>
    </source>
</evidence>
<keyword evidence="2" id="KW-1185">Reference proteome</keyword>
<name>A0AAV7U8R0_PLEWA</name>
<dbReference type="EMBL" id="JANPWB010000005">
    <property type="protein sequence ID" value="KAJ1185307.1"/>
    <property type="molecule type" value="Genomic_DNA"/>
</dbReference>
<dbReference type="AlphaFoldDB" id="A0AAV7U8R0"/>
<proteinExistence type="predicted"/>
<accession>A0AAV7U8R0</accession>
<protein>
    <submittedName>
        <fullName evidence="1">Uncharacterized protein</fullName>
    </submittedName>
</protein>
<dbReference type="Proteomes" id="UP001066276">
    <property type="component" value="Chromosome 3_1"/>
</dbReference>
<sequence length="151" mass="16153">MGRRGEAWKQRGCASISRAAHGDALFRFHAGTAVRQFLALVVDPLWVAGFSDTPGSVRGILGLWSGVTSAASFRWVLRGNFFRTAGAASISPLEVGPRHPRSAVRRSGGPCVKVPVTMQALRRSSPCEVGLRHSGLACSEFLTTGQAVCRF</sequence>
<organism evidence="1 2">
    <name type="scientific">Pleurodeles waltl</name>
    <name type="common">Iberian ribbed newt</name>
    <dbReference type="NCBI Taxonomy" id="8319"/>
    <lineage>
        <taxon>Eukaryota</taxon>
        <taxon>Metazoa</taxon>
        <taxon>Chordata</taxon>
        <taxon>Craniata</taxon>
        <taxon>Vertebrata</taxon>
        <taxon>Euteleostomi</taxon>
        <taxon>Amphibia</taxon>
        <taxon>Batrachia</taxon>
        <taxon>Caudata</taxon>
        <taxon>Salamandroidea</taxon>
        <taxon>Salamandridae</taxon>
        <taxon>Pleurodelinae</taxon>
        <taxon>Pleurodeles</taxon>
    </lineage>
</organism>
<gene>
    <name evidence="1" type="ORF">NDU88_002101</name>
</gene>
<evidence type="ECO:0000313" key="2">
    <source>
        <dbReference type="Proteomes" id="UP001066276"/>
    </source>
</evidence>
<comment type="caution">
    <text evidence="1">The sequence shown here is derived from an EMBL/GenBank/DDBJ whole genome shotgun (WGS) entry which is preliminary data.</text>
</comment>
<reference evidence="1" key="1">
    <citation type="journal article" date="2022" name="bioRxiv">
        <title>Sequencing and chromosome-scale assembly of the giantPleurodeles waltlgenome.</title>
        <authorList>
            <person name="Brown T."/>
            <person name="Elewa A."/>
            <person name="Iarovenko S."/>
            <person name="Subramanian E."/>
            <person name="Araus A.J."/>
            <person name="Petzold A."/>
            <person name="Susuki M."/>
            <person name="Suzuki K.-i.T."/>
            <person name="Hayashi T."/>
            <person name="Toyoda A."/>
            <person name="Oliveira C."/>
            <person name="Osipova E."/>
            <person name="Leigh N.D."/>
            <person name="Simon A."/>
            <person name="Yun M.H."/>
        </authorList>
    </citation>
    <scope>NUCLEOTIDE SEQUENCE</scope>
    <source>
        <strain evidence="1">20211129_DDA</strain>
        <tissue evidence="1">Liver</tissue>
    </source>
</reference>